<feature type="compositionally biased region" description="Polar residues" evidence="1">
    <location>
        <begin position="146"/>
        <end position="178"/>
    </location>
</feature>
<dbReference type="OrthoDB" id="21418at2759"/>
<feature type="compositionally biased region" description="Polar residues" evidence="1">
    <location>
        <begin position="124"/>
        <end position="135"/>
    </location>
</feature>
<feature type="region of interest" description="Disordered" evidence="1">
    <location>
        <begin position="116"/>
        <end position="178"/>
    </location>
</feature>
<accession>A0A8H7Q7X4</accession>
<dbReference type="PANTHER" id="PTHR38645:SF1">
    <property type="entry name" value="YALI0F12243P"/>
    <property type="match status" value="1"/>
</dbReference>
<comment type="caution">
    <text evidence="2">The sequence shown here is derived from an EMBL/GenBank/DDBJ whole genome shotgun (WGS) entry which is preliminary data.</text>
</comment>
<dbReference type="PANTHER" id="PTHR38645">
    <property type="entry name" value="CHROMOSOME 9, WHOLE GENOME SHOTGUN SEQUENCE"/>
    <property type="match status" value="1"/>
</dbReference>
<protein>
    <submittedName>
        <fullName evidence="2">Uncharacterized protein</fullName>
    </submittedName>
</protein>
<proteinExistence type="predicted"/>
<name>A0A8H7Q7X4_9FUNG</name>
<evidence type="ECO:0000256" key="1">
    <source>
        <dbReference type="SAM" id="MobiDB-lite"/>
    </source>
</evidence>
<dbReference type="EMBL" id="JAEPRA010000003">
    <property type="protein sequence ID" value="KAG2187652.1"/>
    <property type="molecule type" value="Genomic_DNA"/>
</dbReference>
<gene>
    <name evidence="2" type="ORF">INT44_005342</name>
</gene>
<evidence type="ECO:0000313" key="3">
    <source>
        <dbReference type="Proteomes" id="UP000612746"/>
    </source>
</evidence>
<reference evidence="2" key="1">
    <citation type="submission" date="2020-12" db="EMBL/GenBank/DDBJ databases">
        <title>Metabolic potential, ecology and presence of endohyphal bacteria is reflected in genomic diversity of Mucoromycotina.</title>
        <authorList>
            <person name="Muszewska A."/>
            <person name="Okrasinska A."/>
            <person name="Steczkiewicz K."/>
            <person name="Drgas O."/>
            <person name="Orlowska M."/>
            <person name="Perlinska-Lenart U."/>
            <person name="Aleksandrzak-Piekarczyk T."/>
            <person name="Szatraj K."/>
            <person name="Zielenkiewicz U."/>
            <person name="Pilsyk S."/>
            <person name="Malc E."/>
            <person name="Mieczkowski P."/>
            <person name="Kruszewska J.S."/>
            <person name="Biernat P."/>
            <person name="Pawlowska J."/>
        </authorList>
    </citation>
    <scope>NUCLEOTIDE SEQUENCE</scope>
    <source>
        <strain evidence="2">WA0000051536</strain>
    </source>
</reference>
<keyword evidence="3" id="KW-1185">Reference proteome</keyword>
<evidence type="ECO:0000313" key="2">
    <source>
        <dbReference type="EMBL" id="KAG2187652.1"/>
    </source>
</evidence>
<dbReference type="AlphaFoldDB" id="A0A8H7Q7X4"/>
<dbReference type="Proteomes" id="UP000612746">
    <property type="component" value="Unassembled WGS sequence"/>
</dbReference>
<organism evidence="2 3">
    <name type="scientific">Umbelopsis vinacea</name>
    <dbReference type="NCBI Taxonomy" id="44442"/>
    <lineage>
        <taxon>Eukaryota</taxon>
        <taxon>Fungi</taxon>
        <taxon>Fungi incertae sedis</taxon>
        <taxon>Mucoromycota</taxon>
        <taxon>Mucoromycotina</taxon>
        <taxon>Umbelopsidomycetes</taxon>
        <taxon>Umbelopsidales</taxon>
        <taxon>Umbelopsidaceae</taxon>
        <taxon>Umbelopsis</taxon>
    </lineage>
</organism>
<sequence length="262" mass="29281">MPNQHNFSQGDASNILDSYESTENALMDSFKAAALKVTTLYKDSLVQNRKAYAAGYQQALQDLYGFITSHPGVSVRNHQNEQNLAPVEQGLVPVEDLLNFARSKNAQLNYEIRGANPSVEEPMNQESQANTSTAHQRFDAPRSAPAPQQANVTPQPTSTEFFTSPSPQQQLSTDTPTAKSSFNPFQIDPNTQFTFTVPSDVSTTNRPNYTDSMSLDNQDVTMDGLKRRFVTPEFTFMGRPFNINIDNGHEPPFKRVRPKRDD</sequence>